<organism evidence="7 8">
    <name type="scientific">Leptospira santarosai str. MOR084</name>
    <dbReference type="NCBI Taxonomy" id="1049984"/>
    <lineage>
        <taxon>Bacteria</taxon>
        <taxon>Pseudomonadati</taxon>
        <taxon>Spirochaetota</taxon>
        <taxon>Spirochaetia</taxon>
        <taxon>Leptospirales</taxon>
        <taxon>Leptospiraceae</taxon>
        <taxon>Leptospira</taxon>
    </lineage>
</organism>
<dbReference type="Proteomes" id="UP000006329">
    <property type="component" value="Unassembled WGS sequence"/>
</dbReference>
<keyword evidence="1" id="KW-0678">Repressor</keyword>
<dbReference type="Gene3D" id="1.10.10.60">
    <property type="entry name" value="Homeodomain-like"/>
    <property type="match status" value="1"/>
</dbReference>
<dbReference type="InterPro" id="IPR036271">
    <property type="entry name" value="Tet_transcr_reg_TetR-rel_C_sf"/>
</dbReference>
<proteinExistence type="predicted"/>
<name>A0A0E2BIT9_9LEPT</name>
<keyword evidence="8" id="KW-1185">Reference proteome</keyword>
<dbReference type="PRINTS" id="PR00455">
    <property type="entry name" value="HTHTETR"/>
</dbReference>
<dbReference type="GO" id="GO:0000976">
    <property type="term" value="F:transcription cis-regulatory region binding"/>
    <property type="evidence" value="ECO:0007669"/>
    <property type="project" value="TreeGrafter"/>
</dbReference>
<dbReference type="InterPro" id="IPR001647">
    <property type="entry name" value="HTH_TetR"/>
</dbReference>
<evidence type="ECO:0000313" key="8">
    <source>
        <dbReference type="Proteomes" id="UP000006329"/>
    </source>
</evidence>
<evidence type="ECO:0000313" key="7">
    <source>
        <dbReference type="EMBL" id="EKO35079.1"/>
    </source>
</evidence>
<dbReference type="EMBL" id="AHON02000019">
    <property type="protein sequence ID" value="EKO35079.1"/>
    <property type="molecule type" value="Genomic_DNA"/>
</dbReference>
<dbReference type="SUPFAM" id="SSF46689">
    <property type="entry name" value="Homeodomain-like"/>
    <property type="match status" value="1"/>
</dbReference>
<feature type="DNA-binding region" description="H-T-H motif" evidence="5">
    <location>
        <begin position="46"/>
        <end position="65"/>
    </location>
</feature>
<dbReference type="AlphaFoldDB" id="A0A0E2BIT9"/>
<keyword evidence="4" id="KW-0804">Transcription</keyword>
<evidence type="ECO:0000259" key="6">
    <source>
        <dbReference type="PROSITE" id="PS50977"/>
    </source>
</evidence>
<dbReference type="Gene3D" id="1.10.357.10">
    <property type="entry name" value="Tetracycline Repressor, domain 2"/>
    <property type="match status" value="1"/>
</dbReference>
<gene>
    <name evidence="7" type="ORF">LEP1GSC179_2324</name>
</gene>
<evidence type="ECO:0000256" key="4">
    <source>
        <dbReference type="ARBA" id="ARBA00023163"/>
    </source>
</evidence>
<reference evidence="7" key="1">
    <citation type="submission" date="2012-10" db="EMBL/GenBank/DDBJ databases">
        <authorList>
            <person name="Harkins D.M."/>
            <person name="Durkin A.S."/>
            <person name="Brinkac L.M."/>
            <person name="Haft D.H."/>
            <person name="Selengut J.D."/>
            <person name="Sanka R."/>
            <person name="DePew J."/>
            <person name="Purushe J."/>
            <person name="Matthias M.A."/>
            <person name="Vinetz J.M."/>
            <person name="Sutton G.G."/>
            <person name="Nierman W.C."/>
            <person name="Fouts D.E."/>
        </authorList>
    </citation>
    <scope>NUCLEOTIDE SEQUENCE [LARGE SCALE GENOMIC DNA]</scope>
    <source>
        <strain evidence="7">MOR084</strain>
    </source>
</reference>
<keyword evidence="3 5" id="KW-0238">DNA-binding</keyword>
<protein>
    <submittedName>
        <fullName evidence="7">Transcriptional regulator, TetR family</fullName>
    </submittedName>
</protein>
<dbReference type="InterPro" id="IPR050109">
    <property type="entry name" value="HTH-type_TetR-like_transc_reg"/>
</dbReference>
<evidence type="ECO:0000256" key="5">
    <source>
        <dbReference type="PROSITE-ProRule" id="PRU00335"/>
    </source>
</evidence>
<dbReference type="SUPFAM" id="SSF48498">
    <property type="entry name" value="Tetracyclin repressor-like, C-terminal domain"/>
    <property type="match status" value="1"/>
</dbReference>
<dbReference type="PROSITE" id="PS50977">
    <property type="entry name" value="HTH_TETR_2"/>
    <property type="match status" value="1"/>
</dbReference>
<accession>A0A0E2BIT9</accession>
<dbReference type="GO" id="GO:0003700">
    <property type="term" value="F:DNA-binding transcription factor activity"/>
    <property type="evidence" value="ECO:0007669"/>
    <property type="project" value="TreeGrafter"/>
</dbReference>
<dbReference type="PANTHER" id="PTHR30055">
    <property type="entry name" value="HTH-TYPE TRANSCRIPTIONAL REGULATOR RUTR"/>
    <property type="match status" value="1"/>
</dbReference>
<evidence type="ECO:0000256" key="3">
    <source>
        <dbReference type="ARBA" id="ARBA00023125"/>
    </source>
</evidence>
<dbReference type="PANTHER" id="PTHR30055:SF175">
    <property type="entry name" value="HTH-TYPE TRANSCRIPTIONAL REPRESSOR KSTR2"/>
    <property type="match status" value="1"/>
</dbReference>
<keyword evidence="2" id="KW-0805">Transcription regulation</keyword>
<evidence type="ECO:0000256" key="2">
    <source>
        <dbReference type="ARBA" id="ARBA00023015"/>
    </source>
</evidence>
<evidence type="ECO:0000256" key="1">
    <source>
        <dbReference type="ARBA" id="ARBA00022491"/>
    </source>
</evidence>
<feature type="domain" description="HTH tetR-type" evidence="6">
    <location>
        <begin position="23"/>
        <end position="83"/>
    </location>
</feature>
<dbReference type="InterPro" id="IPR009057">
    <property type="entry name" value="Homeodomain-like_sf"/>
</dbReference>
<sequence length="218" mass="25366">MSNLKKEFHKWRKSSKMKAMEQDEVKHRIMDKALELFLKYGYAKTKMEEIARILKISRKTLYKHFENKNHLLFEILSHKHNLMNTKFEQISEDDSLPVHEKIQAISEFKISQFPAGANELIMEIRDQAPDHYAYIKKVKMESVSKSVQALVEQGIEKGEIRKDLDPTIFAELLNSAIEMTATPELLLNSPYSMMQLQGEIHGILFYGIMNHSVPAERS</sequence>
<dbReference type="Pfam" id="PF00440">
    <property type="entry name" value="TetR_N"/>
    <property type="match status" value="1"/>
</dbReference>
<comment type="caution">
    <text evidence="7">The sequence shown here is derived from an EMBL/GenBank/DDBJ whole genome shotgun (WGS) entry which is preliminary data.</text>
</comment>